<evidence type="ECO:0000256" key="2">
    <source>
        <dbReference type="SAM" id="MobiDB-lite"/>
    </source>
</evidence>
<feature type="chain" id="PRO_5032948166" evidence="3">
    <location>
        <begin position="25"/>
        <end position="533"/>
    </location>
</feature>
<keyword evidence="6" id="KW-1185">Reference proteome</keyword>
<dbReference type="GO" id="GO:0009253">
    <property type="term" value="P:peptidoglycan catabolic process"/>
    <property type="evidence" value="ECO:0007669"/>
    <property type="project" value="InterPro"/>
</dbReference>
<dbReference type="Pfam" id="PF01520">
    <property type="entry name" value="Amidase_3"/>
    <property type="match status" value="1"/>
</dbReference>
<evidence type="ECO:0000259" key="4">
    <source>
        <dbReference type="SMART" id="SM00646"/>
    </source>
</evidence>
<gene>
    <name evidence="5" type="ORF">H7B90_05210</name>
</gene>
<dbReference type="PANTHER" id="PTHR30404:SF0">
    <property type="entry name" value="N-ACETYLMURAMOYL-L-ALANINE AMIDASE AMIC"/>
    <property type="match status" value="1"/>
</dbReference>
<dbReference type="GO" id="GO:0030288">
    <property type="term" value="C:outer membrane-bounded periplasmic space"/>
    <property type="evidence" value="ECO:0007669"/>
    <property type="project" value="TreeGrafter"/>
</dbReference>
<dbReference type="InterPro" id="IPR050695">
    <property type="entry name" value="N-acetylmuramoyl_amidase_3"/>
</dbReference>
<comment type="caution">
    <text evidence="5">The sequence shown here is derived from an EMBL/GenBank/DDBJ whole genome shotgun (WGS) entry which is preliminary data.</text>
</comment>
<dbReference type="SUPFAM" id="SSF53187">
    <property type="entry name" value="Zn-dependent exopeptidases"/>
    <property type="match status" value="1"/>
</dbReference>
<evidence type="ECO:0000313" key="5">
    <source>
        <dbReference type="EMBL" id="MBB6690797.1"/>
    </source>
</evidence>
<feature type="signal peptide" evidence="3">
    <location>
        <begin position="1"/>
        <end position="24"/>
    </location>
</feature>
<name>A0A841TR18_9BACL</name>
<feature type="domain" description="MurNAc-LAA" evidence="4">
    <location>
        <begin position="418"/>
        <end position="527"/>
    </location>
</feature>
<dbReference type="InterPro" id="IPR036582">
    <property type="entry name" value="Mao_N_sf"/>
</dbReference>
<dbReference type="InterPro" id="IPR002508">
    <property type="entry name" value="MurNAc-LAA_cat"/>
</dbReference>
<organism evidence="5 6">
    <name type="scientific">Cohnella xylanilytica</name>
    <dbReference type="NCBI Taxonomy" id="557555"/>
    <lineage>
        <taxon>Bacteria</taxon>
        <taxon>Bacillati</taxon>
        <taxon>Bacillota</taxon>
        <taxon>Bacilli</taxon>
        <taxon>Bacillales</taxon>
        <taxon>Paenibacillaceae</taxon>
        <taxon>Cohnella</taxon>
    </lineage>
</organism>
<dbReference type="Gene3D" id="3.40.630.40">
    <property type="entry name" value="Zn-dependent exopeptidases"/>
    <property type="match status" value="1"/>
</dbReference>
<dbReference type="InterPro" id="IPR012854">
    <property type="entry name" value="Cu_amine_oxidase-like_N"/>
</dbReference>
<dbReference type="EMBL" id="JACJVR010000018">
    <property type="protein sequence ID" value="MBB6690797.1"/>
    <property type="molecule type" value="Genomic_DNA"/>
</dbReference>
<dbReference type="RefSeq" id="WP_185134800.1">
    <property type="nucleotide sequence ID" value="NZ_BORM01000002.1"/>
</dbReference>
<dbReference type="Pfam" id="PF07833">
    <property type="entry name" value="Cu_amine_oxidN1"/>
    <property type="match status" value="1"/>
</dbReference>
<evidence type="ECO:0000313" key="6">
    <source>
        <dbReference type="Proteomes" id="UP000553776"/>
    </source>
</evidence>
<reference evidence="5 6" key="1">
    <citation type="submission" date="2020-08" db="EMBL/GenBank/DDBJ databases">
        <title>Cohnella phylogeny.</title>
        <authorList>
            <person name="Dunlap C."/>
        </authorList>
    </citation>
    <scope>NUCLEOTIDE SEQUENCE [LARGE SCALE GENOMIC DNA]</scope>
    <source>
        <strain evidence="5 6">DSM 25239</strain>
    </source>
</reference>
<dbReference type="PANTHER" id="PTHR30404">
    <property type="entry name" value="N-ACETYLMURAMOYL-L-ALANINE AMIDASE"/>
    <property type="match status" value="1"/>
</dbReference>
<feature type="region of interest" description="Disordered" evidence="2">
    <location>
        <begin position="147"/>
        <end position="220"/>
    </location>
</feature>
<sequence>MKKWTSLLFVVAVMLFLTANLASAQTLTPKLFLDGKELSPAEPPAVVGGYTMVPVRIVGENLGYEVGYDSGSKKVTVKNGSSVIVMTVGKKSATLDGKAVTLQAPPTAKSGTTLIPLRFVGEAFGLQVYWDNSNKSVFLYSGKSSNGGNDSGSGGGGSGTGDGSGDGSGSGSGDGSGSPNGSGGSGNGSSGDGGLIGVVTPGEEAEGGGNGDGSAVPDPGAAPVQIRSVLFDGEDSVLIRYDGGVLLPATSVLTGPDRIVVDLPNADFAADFAPGLTTDGNSNVKPIGELAVTGHEALQKVRYSLYLDNPRTLRFVLDLSQKQEYTVTNDAAGGMLKIELKAPSATTPDKPAKGVYTVVLDAGHGGSDPGAQSVIGKWEKDFNLAVILKLQAILASDKRLNLVLTRSSDTYPTLADRYNLANSIGADLFLSVHGNSFPSKPTVNGSEVYYTRAESLDFANVVHQYAVPSTGLADRGVLQKSLAVTRETKMPAVLYEAGYLSNATEATKMYTEDFQNKLAQGLATAILKYLKLS</sequence>
<dbReference type="CDD" id="cd02696">
    <property type="entry name" value="MurNAc-LAA"/>
    <property type="match status" value="1"/>
</dbReference>
<accession>A0A841TR18</accession>
<evidence type="ECO:0000256" key="1">
    <source>
        <dbReference type="ARBA" id="ARBA00022801"/>
    </source>
</evidence>
<dbReference type="Gene3D" id="2.60.40.3500">
    <property type="match status" value="1"/>
</dbReference>
<protein>
    <submittedName>
        <fullName evidence="5">N-acetylmuramoyl-L-alanine amidase</fullName>
    </submittedName>
</protein>
<dbReference type="AlphaFoldDB" id="A0A841TR18"/>
<dbReference type="SMART" id="SM00646">
    <property type="entry name" value="Ami_3"/>
    <property type="match status" value="1"/>
</dbReference>
<proteinExistence type="predicted"/>
<dbReference type="Proteomes" id="UP000553776">
    <property type="component" value="Unassembled WGS sequence"/>
</dbReference>
<feature type="compositionally biased region" description="Gly residues" evidence="2">
    <location>
        <begin position="149"/>
        <end position="196"/>
    </location>
</feature>
<dbReference type="SUPFAM" id="SSF55383">
    <property type="entry name" value="Copper amine oxidase, domain N"/>
    <property type="match status" value="1"/>
</dbReference>
<keyword evidence="3" id="KW-0732">Signal</keyword>
<keyword evidence="1" id="KW-0378">Hydrolase</keyword>
<dbReference type="Gene3D" id="3.30.457.10">
    <property type="entry name" value="Copper amine oxidase-like, N-terminal domain"/>
    <property type="match status" value="1"/>
</dbReference>
<dbReference type="GO" id="GO:0008745">
    <property type="term" value="F:N-acetylmuramoyl-L-alanine amidase activity"/>
    <property type="evidence" value="ECO:0007669"/>
    <property type="project" value="InterPro"/>
</dbReference>
<evidence type="ECO:0000256" key="3">
    <source>
        <dbReference type="SAM" id="SignalP"/>
    </source>
</evidence>